<evidence type="ECO:0000313" key="3">
    <source>
        <dbReference type="Proteomes" id="UP001362999"/>
    </source>
</evidence>
<comment type="caution">
    <text evidence="2">The sequence shown here is derived from an EMBL/GenBank/DDBJ whole genome shotgun (WGS) entry which is preliminary data.</text>
</comment>
<evidence type="ECO:0000256" key="1">
    <source>
        <dbReference type="SAM" id="MobiDB-lite"/>
    </source>
</evidence>
<organism evidence="2 3">
    <name type="scientific">Favolaschia claudopus</name>
    <dbReference type="NCBI Taxonomy" id="2862362"/>
    <lineage>
        <taxon>Eukaryota</taxon>
        <taxon>Fungi</taxon>
        <taxon>Dikarya</taxon>
        <taxon>Basidiomycota</taxon>
        <taxon>Agaricomycotina</taxon>
        <taxon>Agaricomycetes</taxon>
        <taxon>Agaricomycetidae</taxon>
        <taxon>Agaricales</taxon>
        <taxon>Marasmiineae</taxon>
        <taxon>Mycenaceae</taxon>
        <taxon>Favolaschia</taxon>
    </lineage>
</organism>
<accession>A0AAW0ANE1</accession>
<evidence type="ECO:0000313" key="2">
    <source>
        <dbReference type="EMBL" id="KAK7013931.1"/>
    </source>
</evidence>
<reference evidence="2 3" key="1">
    <citation type="journal article" date="2024" name="J Genomics">
        <title>Draft genome sequencing and assembly of Favolaschia claudopus CIRM-BRFM 2984 isolated from oak limbs.</title>
        <authorList>
            <person name="Navarro D."/>
            <person name="Drula E."/>
            <person name="Chaduli D."/>
            <person name="Cazenave R."/>
            <person name="Ahrendt S."/>
            <person name="Wang J."/>
            <person name="Lipzen A."/>
            <person name="Daum C."/>
            <person name="Barry K."/>
            <person name="Grigoriev I.V."/>
            <person name="Favel A."/>
            <person name="Rosso M.N."/>
            <person name="Martin F."/>
        </authorList>
    </citation>
    <scope>NUCLEOTIDE SEQUENCE [LARGE SCALE GENOMIC DNA]</scope>
    <source>
        <strain evidence="2 3">CIRM-BRFM 2984</strain>
    </source>
</reference>
<sequence length="195" mass="22389">MRREDDESSDSEEEEEPEDAEGDDEPQEDRDVAAAAQDSESDDDEVVPAPKRRKFHQKNMSPLERRDLRYLLEYIVTEECRRIPWNKEKKKLQFPVPPGPCCDNCNPEEFEVENIVPTGGQNLKTGRREVSSDELDAAVRERLKIVRNQIVADVYPNQHILTGNSILADTRLLPNRTLRGWGSHCSGDTLWIESE</sequence>
<feature type="region of interest" description="Disordered" evidence="1">
    <location>
        <begin position="1"/>
        <end position="58"/>
    </location>
</feature>
<proteinExistence type="predicted"/>
<dbReference type="Proteomes" id="UP001362999">
    <property type="component" value="Unassembled WGS sequence"/>
</dbReference>
<protein>
    <submittedName>
        <fullName evidence="2">Uncharacterized protein</fullName>
    </submittedName>
</protein>
<gene>
    <name evidence="2" type="ORF">R3P38DRAFT_3575388</name>
</gene>
<dbReference type="AlphaFoldDB" id="A0AAW0ANE1"/>
<dbReference type="EMBL" id="JAWWNJ010000058">
    <property type="protein sequence ID" value="KAK7013931.1"/>
    <property type="molecule type" value="Genomic_DNA"/>
</dbReference>
<name>A0AAW0ANE1_9AGAR</name>
<feature type="compositionally biased region" description="Acidic residues" evidence="1">
    <location>
        <begin position="1"/>
        <end position="28"/>
    </location>
</feature>
<keyword evidence="3" id="KW-1185">Reference proteome</keyword>